<gene>
    <name evidence="2" type="ORF">Terrestrivirus3_137</name>
</gene>
<dbReference type="EMBL" id="MK071981">
    <property type="protein sequence ID" value="AYV75868.1"/>
    <property type="molecule type" value="Genomic_DNA"/>
</dbReference>
<sequence>MWYLWGSHIGRICGRPHEHYRYIPQYVSRDRHPYIANTIDACDSLVPIALGLGVIGIGAGSGYLLKLAIDKEHEINEIIKKEAEKLDEQVSGEVSEVLQKMKIGDDIVIRIKNMPIMVVNIHDTQKYKFGSNNMQNSRGYSFVNPESKQKNILVCNKAKFDFNFGLRPIKMSQSDNSIEIIPSNDCKFISGRAETGSSSMMKGDQLIDSFKETKTAKFFSDNKVVLANQYYVETLEFEKEPKYIKVTKRNNSLYTYDVCGVSKSDVVKRRSKYINLEVTNNIVSGIAVLGLVSSVAYVVYKIFS</sequence>
<feature type="transmembrane region" description="Helical" evidence="1">
    <location>
        <begin position="45"/>
        <end position="65"/>
    </location>
</feature>
<reference evidence="2" key="1">
    <citation type="submission" date="2018-10" db="EMBL/GenBank/DDBJ databases">
        <title>Hidden diversity of soil giant viruses.</title>
        <authorList>
            <person name="Schulz F."/>
            <person name="Alteio L."/>
            <person name="Goudeau D."/>
            <person name="Ryan E.M."/>
            <person name="Malmstrom R.R."/>
            <person name="Blanchard J."/>
            <person name="Woyke T."/>
        </authorList>
    </citation>
    <scope>NUCLEOTIDE SEQUENCE</scope>
    <source>
        <strain evidence="2">TEV1</strain>
    </source>
</reference>
<feature type="transmembrane region" description="Helical" evidence="1">
    <location>
        <begin position="278"/>
        <end position="300"/>
    </location>
</feature>
<keyword evidence="1" id="KW-0812">Transmembrane</keyword>
<organism evidence="2">
    <name type="scientific">Terrestrivirus sp</name>
    <dbReference type="NCBI Taxonomy" id="2487775"/>
    <lineage>
        <taxon>Viruses</taxon>
        <taxon>Varidnaviria</taxon>
        <taxon>Bamfordvirae</taxon>
        <taxon>Nucleocytoviricota</taxon>
        <taxon>Megaviricetes</taxon>
        <taxon>Imitervirales</taxon>
        <taxon>Mimiviridae</taxon>
        <taxon>Klosneuvirinae</taxon>
    </lineage>
</organism>
<evidence type="ECO:0000313" key="2">
    <source>
        <dbReference type="EMBL" id="AYV75868.1"/>
    </source>
</evidence>
<keyword evidence="1" id="KW-1133">Transmembrane helix</keyword>
<name>A0A3G4ZM05_9VIRU</name>
<evidence type="ECO:0000256" key="1">
    <source>
        <dbReference type="SAM" id="Phobius"/>
    </source>
</evidence>
<protein>
    <submittedName>
        <fullName evidence="2">Uncharacterized protein</fullName>
    </submittedName>
</protein>
<keyword evidence="1" id="KW-0472">Membrane</keyword>
<proteinExistence type="predicted"/>
<accession>A0A3G4ZM05</accession>